<proteinExistence type="predicted"/>
<dbReference type="PANTHER" id="PTHR28008:SF1">
    <property type="entry name" value="DOMAIN PROTEIN, PUTATIVE (AFU_ORTHOLOGUE AFUA_3G10980)-RELATED"/>
    <property type="match status" value="1"/>
</dbReference>
<dbReference type="NCBIfam" id="NF037970">
    <property type="entry name" value="vanZ_1"/>
    <property type="match status" value="1"/>
</dbReference>
<dbReference type="AlphaFoldDB" id="A0A0P1MZG1"/>
<feature type="domain" description="VanZ-like" evidence="2">
    <location>
        <begin position="20"/>
        <end position="104"/>
    </location>
</feature>
<evidence type="ECO:0000313" key="4">
    <source>
        <dbReference type="Proteomes" id="UP000199197"/>
    </source>
</evidence>
<dbReference type="EMBL" id="CZVW01000009">
    <property type="protein sequence ID" value="CUT01386.1"/>
    <property type="molecule type" value="Genomic_DNA"/>
</dbReference>
<sequence length="111" mass="12761">MGLIFVLSSIPGNYFPEEPFDLFDKFVHATLFGILTYLIYRGFQYQNKSFFLKHFSIAIAFFICVVYGIFDELHQEFVPGRMPDVTDALADIIGGGFVSLLLLIYNFKNKK</sequence>
<reference evidence="4" key="1">
    <citation type="submission" date="2015-11" db="EMBL/GenBank/DDBJ databases">
        <authorList>
            <person name="Varghese N."/>
        </authorList>
    </citation>
    <scope>NUCLEOTIDE SEQUENCE [LARGE SCALE GENOMIC DNA]</scope>
    <source>
        <strain evidence="4">JGI-23</strain>
    </source>
</reference>
<gene>
    <name evidence="3" type="ORF">JGI23_01028</name>
</gene>
<keyword evidence="4" id="KW-1185">Reference proteome</keyword>
<organism evidence="3 4">
    <name type="scientific">Candidatus Chryseopegocella kryptomonas</name>
    <dbReference type="NCBI Taxonomy" id="1633643"/>
    <lineage>
        <taxon>Bacteria</taxon>
        <taxon>Pseudomonadati</taxon>
        <taxon>Candidatus Kryptoniota</taxon>
        <taxon>Candidatus Chryseopegocella</taxon>
    </lineage>
</organism>
<dbReference type="InterPro" id="IPR006976">
    <property type="entry name" value="VanZ-like"/>
</dbReference>
<dbReference type="Proteomes" id="UP000199197">
    <property type="component" value="Unassembled WGS sequence"/>
</dbReference>
<evidence type="ECO:0000256" key="1">
    <source>
        <dbReference type="SAM" id="Phobius"/>
    </source>
</evidence>
<keyword evidence="1" id="KW-0472">Membrane</keyword>
<feature type="transmembrane region" description="Helical" evidence="1">
    <location>
        <begin position="26"/>
        <end position="43"/>
    </location>
</feature>
<protein>
    <submittedName>
        <fullName evidence="3">VanZ like family protein</fullName>
    </submittedName>
</protein>
<name>A0A0P1MZG1_9BACT</name>
<keyword evidence="1" id="KW-1133">Transmembrane helix</keyword>
<dbReference type="PANTHER" id="PTHR28008">
    <property type="entry name" value="DOMAIN PROTEIN, PUTATIVE (AFU_ORTHOLOGUE AFUA_3G10980)-RELATED"/>
    <property type="match status" value="1"/>
</dbReference>
<keyword evidence="1" id="KW-0812">Transmembrane</keyword>
<evidence type="ECO:0000313" key="3">
    <source>
        <dbReference type="EMBL" id="CUT01386.1"/>
    </source>
</evidence>
<accession>A0A0P1MZG1</accession>
<feature type="transmembrane region" description="Helical" evidence="1">
    <location>
        <begin position="89"/>
        <end position="107"/>
    </location>
</feature>
<feature type="transmembrane region" description="Helical" evidence="1">
    <location>
        <begin position="50"/>
        <end position="69"/>
    </location>
</feature>
<dbReference type="Pfam" id="PF04892">
    <property type="entry name" value="VanZ"/>
    <property type="match status" value="1"/>
</dbReference>
<evidence type="ECO:0000259" key="2">
    <source>
        <dbReference type="Pfam" id="PF04892"/>
    </source>
</evidence>